<protein>
    <submittedName>
        <fullName evidence="2">Uncharacterized protein</fullName>
    </submittedName>
</protein>
<keyword evidence="3" id="KW-1185">Reference proteome</keyword>
<proteinExistence type="predicted"/>
<evidence type="ECO:0000313" key="3">
    <source>
        <dbReference type="Proteomes" id="UP001432027"/>
    </source>
</evidence>
<organism evidence="2 3">
    <name type="scientific">Pristionchus entomophagus</name>
    <dbReference type="NCBI Taxonomy" id="358040"/>
    <lineage>
        <taxon>Eukaryota</taxon>
        <taxon>Metazoa</taxon>
        <taxon>Ecdysozoa</taxon>
        <taxon>Nematoda</taxon>
        <taxon>Chromadorea</taxon>
        <taxon>Rhabditida</taxon>
        <taxon>Rhabditina</taxon>
        <taxon>Diplogasteromorpha</taxon>
        <taxon>Diplogasteroidea</taxon>
        <taxon>Neodiplogasteridae</taxon>
        <taxon>Pristionchus</taxon>
    </lineage>
</organism>
<comment type="caution">
    <text evidence="2">The sequence shown here is derived from an EMBL/GenBank/DDBJ whole genome shotgun (WGS) entry which is preliminary data.</text>
</comment>
<dbReference type="EMBL" id="BTSX01000005">
    <property type="protein sequence ID" value="GMS98449.1"/>
    <property type="molecule type" value="Genomic_DNA"/>
</dbReference>
<evidence type="ECO:0000256" key="1">
    <source>
        <dbReference type="SAM" id="MobiDB-lite"/>
    </source>
</evidence>
<name>A0AAV5TVZ3_9BILA</name>
<feature type="non-terminal residue" evidence="2">
    <location>
        <position position="1"/>
    </location>
</feature>
<feature type="non-terminal residue" evidence="2">
    <location>
        <position position="91"/>
    </location>
</feature>
<evidence type="ECO:0000313" key="2">
    <source>
        <dbReference type="EMBL" id="GMS98449.1"/>
    </source>
</evidence>
<reference evidence="2" key="1">
    <citation type="submission" date="2023-10" db="EMBL/GenBank/DDBJ databases">
        <title>Genome assembly of Pristionchus species.</title>
        <authorList>
            <person name="Yoshida K."/>
            <person name="Sommer R.J."/>
        </authorList>
    </citation>
    <scope>NUCLEOTIDE SEQUENCE</scope>
    <source>
        <strain evidence="2">RS0144</strain>
    </source>
</reference>
<feature type="compositionally biased region" description="Basic and acidic residues" evidence="1">
    <location>
        <begin position="24"/>
        <end position="46"/>
    </location>
</feature>
<dbReference type="Proteomes" id="UP001432027">
    <property type="component" value="Unassembled WGS sequence"/>
</dbReference>
<accession>A0AAV5TVZ3</accession>
<feature type="region of interest" description="Disordered" evidence="1">
    <location>
        <begin position="1"/>
        <end position="63"/>
    </location>
</feature>
<sequence>QAFPSAFGSISTNNVFAPTPYRDNSYETEYRHDERGYEREERRSNEPEDPANAKETGIPMKMMTMTTSRCAARTRVLQCIETRFCQRRDQA</sequence>
<gene>
    <name evidence="2" type="ORF">PENTCL1PPCAC_20624</name>
</gene>
<dbReference type="AlphaFoldDB" id="A0AAV5TVZ3"/>